<dbReference type="CDD" id="cd01487">
    <property type="entry name" value="E1_ThiF_like"/>
    <property type="match status" value="1"/>
</dbReference>
<dbReference type="NCBIfam" id="NF006395">
    <property type="entry name" value="PRK08644.1"/>
    <property type="match status" value="1"/>
</dbReference>
<dbReference type="RefSeq" id="WP_040100925.1">
    <property type="nucleotide sequence ID" value="NZ_JWJD01000009.1"/>
</dbReference>
<dbReference type="EMBL" id="JWJD01000009">
    <property type="protein sequence ID" value="KIH75588.1"/>
    <property type="molecule type" value="Genomic_DNA"/>
</dbReference>
<dbReference type="Pfam" id="PF14453">
    <property type="entry name" value="ThiS-like"/>
    <property type="match status" value="1"/>
</dbReference>
<dbReference type="AlphaFoldDB" id="A0A0C2EAJ8"/>
<dbReference type="InterPro" id="IPR032726">
    <property type="entry name" value="ThiS-like_dom"/>
</dbReference>
<reference evidence="3 4" key="1">
    <citation type="submission" date="2014-12" db="EMBL/GenBank/DDBJ databases">
        <title>Genomes of Geoalkalibacter ferrihydriticus and Geoalkalibacter subterraneus, two haloalkaliphilic metal-reducing members of the Geobacteraceae.</title>
        <authorList>
            <person name="Badalamenti J.P."/>
            <person name="Torres C.I."/>
            <person name="Krajmalnik-Brown R."/>
            <person name="Bond D.R."/>
        </authorList>
    </citation>
    <scope>NUCLEOTIDE SEQUENCE [LARGE SCALE GENOMIC DNA]</scope>
    <source>
        <strain evidence="3 4">DSM 17813</strain>
    </source>
</reference>
<protein>
    <submittedName>
        <fullName evidence="3">Thiamine biosynthesis protein ThiF</fullName>
    </submittedName>
</protein>
<organism evidence="3 4">
    <name type="scientific">Geoalkalibacter ferrihydriticus DSM 17813</name>
    <dbReference type="NCBI Taxonomy" id="1121915"/>
    <lineage>
        <taxon>Bacteria</taxon>
        <taxon>Pseudomonadati</taxon>
        <taxon>Thermodesulfobacteriota</taxon>
        <taxon>Desulfuromonadia</taxon>
        <taxon>Desulfuromonadales</taxon>
        <taxon>Geoalkalibacteraceae</taxon>
        <taxon>Geoalkalibacter</taxon>
    </lineage>
</organism>
<dbReference type="Gene3D" id="3.40.50.720">
    <property type="entry name" value="NAD(P)-binding Rossmann-like Domain"/>
    <property type="match status" value="1"/>
</dbReference>
<dbReference type="InterPro" id="IPR035985">
    <property type="entry name" value="Ubiquitin-activating_enz"/>
</dbReference>
<dbReference type="Pfam" id="PF00899">
    <property type="entry name" value="ThiF"/>
    <property type="match status" value="1"/>
</dbReference>
<dbReference type="InterPro" id="IPR012729">
    <property type="entry name" value="ThiF_fam2"/>
</dbReference>
<evidence type="ECO:0000313" key="3">
    <source>
        <dbReference type="EMBL" id="KIH75588.1"/>
    </source>
</evidence>
<dbReference type="InterPro" id="IPR045886">
    <property type="entry name" value="ThiF/MoeB/HesA"/>
</dbReference>
<dbReference type="PANTHER" id="PTHR43267">
    <property type="entry name" value="TRNA THREONYLCARBAMOYLADENOSINE DEHYDRATASE"/>
    <property type="match status" value="1"/>
</dbReference>
<dbReference type="Proteomes" id="UP000035068">
    <property type="component" value="Unassembled WGS sequence"/>
</dbReference>
<dbReference type="NCBIfam" id="TIGR02354">
    <property type="entry name" value="thiF_fam2"/>
    <property type="match status" value="1"/>
</dbReference>
<dbReference type="InterPro" id="IPR000594">
    <property type="entry name" value="ThiF_NAD_FAD-bd"/>
</dbReference>
<feature type="domain" description="ThiS-like ubiquitin" evidence="2">
    <location>
        <begin position="1"/>
        <end position="57"/>
    </location>
</feature>
<proteinExistence type="predicted"/>
<keyword evidence="4" id="KW-1185">Reference proteome</keyword>
<evidence type="ECO:0000313" key="4">
    <source>
        <dbReference type="Proteomes" id="UP000035068"/>
    </source>
</evidence>
<dbReference type="GO" id="GO:0061503">
    <property type="term" value="F:tRNA threonylcarbamoyladenosine dehydratase"/>
    <property type="evidence" value="ECO:0007669"/>
    <property type="project" value="TreeGrafter"/>
</dbReference>
<name>A0A0C2EAJ8_9BACT</name>
<dbReference type="SUPFAM" id="SSF69572">
    <property type="entry name" value="Activating enzymes of the ubiquitin-like proteins"/>
    <property type="match status" value="1"/>
</dbReference>
<sequence length="268" mass="28831">MNIRINEQHTSLPPGTTLFEARSRCKPDADVLIVNGFPAADDLPLHDGDRVVLIRRGEQPSATELEALMAARHTPGVHERVKQACVGIAGAGGLGSSVAVALARIGIGRLILADFDVVEPSNLNRQQYFVDQIGQPKVEALRDNLARINPYVEVEIFNARLTSENIAAVFADAQILVEAFDAAAQKAMLAETFRHHYPDRPLVVASGLAGYQPSNTIMTRWISPQLVLVGDGHSAARPGEGLMAPRVGIAAHHQANAVLRLLLGETPE</sequence>
<gene>
    <name evidence="3" type="ORF">GFER_15705</name>
</gene>
<dbReference type="PANTHER" id="PTHR43267:SF3">
    <property type="entry name" value="THIF PROTEIN"/>
    <property type="match status" value="1"/>
</dbReference>
<dbReference type="GO" id="GO:0061504">
    <property type="term" value="P:cyclic threonylcarbamoyladenosine biosynthetic process"/>
    <property type="evidence" value="ECO:0007669"/>
    <property type="project" value="TreeGrafter"/>
</dbReference>
<evidence type="ECO:0000259" key="2">
    <source>
        <dbReference type="Pfam" id="PF14453"/>
    </source>
</evidence>
<comment type="caution">
    <text evidence="3">The sequence shown here is derived from an EMBL/GenBank/DDBJ whole genome shotgun (WGS) entry which is preliminary data.</text>
</comment>
<accession>A0A0C2EAJ8</accession>
<evidence type="ECO:0000259" key="1">
    <source>
        <dbReference type="Pfam" id="PF00899"/>
    </source>
</evidence>
<feature type="domain" description="THIF-type NAD/FAD binding fold" evidence="1">
    <location>
        <begin position="78"/>
        <end position="266"/>
    </location>
</feature>
<dbReference type="GO" id="GO:0008641">
    <property type="term" value="F:ubiquitin-like modifier activating enzyme activity"/>
    <property type="evidence" value="ECO:0007669"/>
    <property type="project" value="InterPro"/>
</dbReference>